<comment type="caution">
    <text evidence="3">The sequence shown here is derived from an EMBL/GenBank/DDBJ whole genome shotgun (WGS) entry which is preliminary data.</text>
</comment>
<dbReference type="Proteomes" id="UP000325113">
    <property type="component" value="Unassembled WGS sequence"/>
</dbReference>
<evidence type="ECO:0000256" key="1">
    <source>
        <dbReference type="SAM" id="MobiDB-lite"/>
    </source>
</evidence>
<name>A0A5A8DKU9_CAFRO</name>
<dbReference type="EMBL" id="VLTN01000022">
    <property type="protein sequence ID" value="KAA0152171.1"/>
    <property type="molecule type" value="Genomic_DNA"/>
</dbReference>
<evidence type="ECO:0000313" key="4">
    <source>
        <dbReference type="EMBL" id="KAA0169872.1"/>
    </source>
</evidence>
<sequence>MADSDAPPKGILRQPSGKKKRGSVVWDEPTLAEHDKDRGTRMKIDEPDTPFEPTTRAIPLEDQVAAGMAAGGAPGGTAAAQYDAIDAMSSAAAAKADADEEAEEWVDSDEEGAAAAPAKPATSSADAAEHARFEAARKAHYAQEVARMKQLKAQALLDDEDDDDDEGGDDTSASAGAGAASAAH</sequence>
<dbReference type="GO" id="GO:0009966">
    <property type="term" value="P:regulation of signal transduction"/>
    <property type="evidence" value="ECO:0007669"/>
    <property type="project" value="InterPro"/>
</dbReference>
<proteinExistence type="predicted"/>
<feature type="compositionally biased region" description="Acidic residues" evidence="1">
    <location>
        <begin position="157"/>
        <end position="169"/>
    </location>
</feature>
<evidence type="ECO:0008006" key="10">
    <source>
        <dbReference type="Google" id="ProtNLM"/>
    </source>
</evidence>
<dbReference type="AlphaFoldDB" id="A0A5A8DKU9"/>
<dbReference type="GO" id="GO:0004864">
    <property type="term" value="F:protein phosphatase inhibitor activity"/>
    <property type="evidence" value="ECO:0007669"/>
    <property type="project" value="InterPro"/>
</dbReference>
<feature type="compositionally biased region" description="Low complexity" evidence="1">
    <location>
        <begin position="113"/>
        <end position="126"/>
    </location>
</feature>
<dbReference type="PANTHER" id="PTHR12398">
    <property type="entry name" value="PROTEIN PHOSPHATASE INHIBITOR"/>
    <property type="match status" value="1"/>
</dbReference>
<accession>A0A5A8DKU9</accession>
<organism evidence="3 9">
    <name type="scientific">Cafeteria roenbergensis</name>
    <name type="common">Marine flagellate</name>
    <dbReference type="NCBI Taxonomy" id="33653"/>
    <lineage>
        <taxon>Eukaryota</taxon>
        <taxon>Sar</taxon>
        <taxon>Stramenopiles</taxon>
        <taxon>Bigyra</taxon>
        <taxon>Opalozoa</taxon>
        <taxon>Bicosoecida</taxon>
        <taxon>Cafeteriaceae</taxon>
        <taxon>Cafeteria</taxon>
    </lineage>
</organism>
<dbReference type="Proteomes" id="UP000324907">
    <property type="component" value="Unassembled WGS sequence"/>
</dbReference>
<evidence type="ECO:0000313" key="3">
    <source>
        <dbReference type="EMBL" id="KAA0165992.1"/>
    </source>
</evidence>
<feature type="region of interest" description="Disordered" evidence="1">
    <location>
        <begin position="88"/>
        <end position="130"/>
    </location>
</feature>
<dbReference type="Pfam" id="PF04979">
    <property type="entry name" value="IPP-2"/>
    <property type="match status" value="1"/>
</dbReference>
<evidence type="ECO:0000313" key="5">
    <source>
        <dbReference type="EMBL" id="KAA0174792.1"/>
    </source>
</evidence>
<dbReference type="OrthoDB" id="551302at2759"/>
<evidence type="ECO:0000313" key="7">
    <source>
        <dbReference type="Proteomes" id="UP000323011"/>
    </source>
</evidence>
<dbReference type="InterPro" id="IPR007062">
    <property type="entry name" value="PPI-2"/>
</dbReference>
<gene>
    <name evidence="5" type="ORF">FNF27_03689</name>
    <name evidence="4" type="ORF">FNF28_01810</name>
    <name evidence="2" type="ORF">FNF29_04038</name>
    <name evidence="3" type="ORF">FNF31_01606</name>
</gene>
<dbReference type="OMA" id="GRTMENC"/>
<evidence type="ECO:0000313" key="9">
    <source>
        <dbReference type="Proteomes" id="UP000325113"/>
    </source>
</evidence>
<feature type="region of interest" description="Disordered" evidence="1">
    <location>
        <begin position="1"/>
        <end position="56"/>
    </location>
</feature>
<evidence type="ECO:0000313" key="8">
    <source>
        <dbReference type="Proteomes" id="UP000324907"/>
    </source>
</evidence>
<dbReference type="EMBL" id="VLTM01000010">
    <property type="protein sequence ID" value="KAA0165992.1"/>
    <property type="molecule type" value="Genomic_DNA"/>
</dbReference>
<evidence type="ECO:0000313" key="2">
    <source>
        <dbReference type="EMBL" id="KAA0152171.1"/>
    </source>
</evidence>
<feature type="compositionally biased region" description="Low complexity" evidence="1">
    <location>
        <begin position="170"/>
        <end position="184"/>
    </location>
</feature>
<dbReference type="EMBL" id="VLTO01000019">
    <property type="protein sequence ID" value="KAA0174792.1"/>
    <property type="molecule type" value="Genomic_DNA"/>
</dbReference>
<protein>
    <recommendedName>
        <fullName evidence="10">Protein phosphatase inhibitor 2</fullName>
    </recommendedName>
</protein>
<dbReference type="Proteomes" id="UP000323011">
    <property type="component" value="Unassembled WGS sequence"/>
</dbReference>
<reference evidence="6 7" key="1">
    <citation type="submission" date="2019-07" db="EMBL/GenBank/DDBJ databases">
        <title>Genomes of Cafeteria roenbergensis.</title>
        <authorList>
            <person name="Fischer M.G."/>
            <person name="Hackl T."/>
            <person name="Roman M."/>
        </authorList>
    </citation>
    <scope>NUCLEOTIDE SEQUENCE [LARGE SCALE GENOMIC DNA]</scope>
    <source>
        <strain evidence="2 7">BVI</strain>
        <strain evidence="3 9">Cflag</strain>
        <strain evidence="5 6">E4-10P</strain>
        <strain evidence="4 8">RCC970-E3</strain>
    </source>
</reference>
<feature type="region of interest" description="Disordered" evidence="1">
    <location>
        <begin position="152"/>
        <end position="184"/>
    </location>
</feature>
<feature type="compositionally biased region" description="Basic and acidic residues" evidence="1">
    <location>
        <begin position="31"/>
        <end position="46"/>
    </location>
</feature>
<feature type="compositionally biased region" description="Acidic residues" evidence="1">
    <location>
        <begin position="98"/>
        <end position="112"/>
    </location>
</feature>
<evidence type="ECO:0000313" key="6">
    <source>
        <dbReference type="Proteomes" id="UP000322899"/>
    </source>
</evidence>
<dbReference type="EMBL" id="VLTL01000018">
    <property type="protein sequence ID" value="KAA0169872.1"/>
    <property type="molecule type" value="Genomic_DNA"/>
</dbReference>
<keyword evidence="7" id="KW-1185">Reference proteome</keyword>
<dbReference type="Proteomes" id="UP000322899">
    <property type="component" value="Unassembled WGS sequence"/>
</dbReference>
<dbReference type="PANTHER" id="PTHR12398:SF20">
    <property type="entry name" value="PROTEIN PHOSPHATASE 1 REGULATORY INHIBITOR SUBUNIT 2"/>
    <property type="match status" value="1"/>
</dbReference>